<accession>A0A1Y1ZXS5</accession>
<dbReference type="OrthoDB" id="17948at2759"/>
<keyword evidence="6" id="KW-1185">Reference proteome</keyword>
<dbReference type="AlphaFoldDB" id="A0A1Y1ZXS5"/>
<dbReference type="InterPro" id="IPR002738">
    <property type="entry name" value="RNase_P_p30"/>
</dbReference>
<dbReference type="Pfam" id="PF01876">
    <property type="entry name" value="RNase_P_p30"/>
    <property type="match status" value="1"/>
</dbReference>
<feature type="region of interest" description="Disordered" evidence="4">
    <location>
        <begin position="246"/>
        <end position="323"/>
    </location>
</feature>
<organism evidence="5 6">
    <name type="scientific">Clohesyomyces aquaticus</name>
    <dbReference type="NCBI Taxonomy" id="1231657"/>
    <lineage>
        <taxon>Eukaryota</taxon>
        <taxon>Fungi</taxon>
        <taxon>Dikarya</taxon>
        <taxon>Ascomycota</taxon>
        <taxon>Pezizomycotina</taxon>
        <taxon>Dothideomycetes</taxon>
        <taxon>Pleosporomycetidae</taxon>
        <taxon>Pleosporales</taxon>
        <taxon>Lindgomycetaceae</taxon>
        <taxon>Clohesyomyces</taxon>
    </lineage>
</organism>
<dbReference type="GO" id="GO:0003723">
    <property type="term" value="F:RNA binding"/>
    <property type="evidence" value="ECO:0007669"/>
    <property type="project" value="TreeGrafter"/>
</dbReference>
<evidence type="ECO:0000256" key="3">
    <source>
        <dbReference type="ARBA" id="ARBA00022694"/>
    </source>
</evidence>
<name>A0A1Y1ZXS5_9PLEO</name>
<dbReference type="SUPFAM" id="SSF89550">
    <property type="entry name" value="PHP domain-like"/>
    <property type="match status" value="1"/>
</dbReference>
<dbReference type="InterPro" id="IPR016195">
    <property type="entry name" value="Pol/histidinol_Pase-like"/>
</dbReference>
<dbReference type="STRING" id="1231657.A0A1Y1ZXS5"/>
<dbReference type="FunFam" id="3.20.20.140:FF:000053">
    <property type="entry name" value="Ribonuclease P complex subunit Pop2"/>
    <property type="match status" value="1"/>
</dbReference>
<dbReference type="Proteomes" id="UP000193144">
    <property type="component" value="Unassembled WGS sequence"/>
</dbReference>
<evidence type="ECO:0000313" key="6">
    <source>
        <dbReference type="Proteomes" id="UP000193144"/>
    </source>
</evidence>
<comment type="subcellular location">
    <subcellularLocation>
        <location evidence="1">Nucleus</location>
    </subcellularLocation>
</comment>
<reference evidence="5 6" key="1">
    <citation type="submission" date="2016-07" db="EMBL/GenBank/DDBJ databases">
        <title>Pervasive Adenine N6-methylation of Active Genes in Fungi.</title>
        <authorList>
            <consortium name="DOE Joint Genome Institute"/>
            <person name="Mondo S.J."/>
            <person name="Dannebaum R.O."/>
            <person name="Kuo R.C."/>
            <person name="Labutti K."/>
            <person name="Haridas S."/>
            <person name="Kuo A."/>
            <person name="Salamov A."/>
            <person name="Ahrendt S.R."/>
            <person name="Lipzen A."/>
            <person name="Sullivan W."/>
            <person name="Andreopoulos W.B."/>
            <person name="Clum A."/>
            <person name="Lindquist E."/>
            <person name="Daum C."/>
            <person name="Ramamoorthy G.K."/>
            <person name="Gryganskyi A."/>
            <person name="Culley D."/>
            <person name="Magnuson J.K."/>
            <person name="James T.Y."/>
            <person name="O'Malley M.A."/>
            <person name="Stajich J.E."/>
            <person name="Spatafora J.W."/>
            <person name="Visel A."/>
            <person name="Grigoriev I.V."/>
        </authorList>
    </citation>
    <scope>NUCLEOTIDE SEQUENCE [LARGE SCALE GENOMIC DNA]</scope>
    <source>
        <strain evidence="5 6">CBS 115471</strain>
    </source>
</reference>
<dbReference type="PANTHER" id="PTHR13031">
    <property type="entry name" value="RIBONUCLEASE P SUBUNIT P30"/>
    <property type="match status" value="1"/>
</dbReference>
<evidence type="ECO:0000256" key="4">
    <source>
        <dbReference type="SAM" id="MobiDB-lite"/>
    </source>
</evidence>
<evidence type="ECO:0000313" key="5">
    <source>
        <dbReference type="EMBL" id="ORY15056.1"/>
    </source>
</evidence>
<sequence>MFYDLNVPWSEKDRELQRTIAFLDELGYDVVALTATLGKLPGEIKCLIPSPLPFPTPARMRILRRCNMFLTDPTTNHRIPQLQQAYDILAARPTDERTLQQACHSLDIDLISLDLTQRFESHFKFKMLSEAISRGIKIEVCYGPAILASDATAKRNLIGNVVQLIRVTRGRGLVFSSEARSVLGIRAPSDVINLASVWGLAEDRAKDGVTREARSVVEFSRLKRTSFRGAVDFVYGGEKPEVAAIPVGKNKDKGEGKRANAEAAKKRKAEGGNGTPVSVSGEEMLGSKRAKQRLKNGAMGGGQKGDGETGSENVGNVPVIRKK</sequence>
<dbReference type="Gene3D" id="3.20.20.140">
    <property type="entry name" value="Metal-dependent hydrolases"/>
    <property type="match status" value="1"/>
</dbReference>
<dbReference type="GO" id="GO:0008033">
    <property type="term" value="P:tRNA processing"/>
    <property type="evidence" value="ECO:0007669"/>
    <property type="project" value="UniProtKB-KW"/>
</dbReference>
<protein>
    <submittedName>
        <fullName evidence="5">RNase P subunit p30-domain-containing protein</fullName>
    </submittedName>
</protein>
<dbReference type="GO" id="GO:0005655">
    <property type="term" value="C:nucleolar ribonuclease P complex"/>
    <property type="evidence" value="ECO:0007669"/>
    <property type="project" value="TreeGrafter"/>
</dbReference>
<keyword evidence="3" id="KW-0819">tRNA processing</keyword>
<dbReference type="EMBL" id="MCFA01000028">
    <property type="protein sequence ID" value="ORY15056.1"/>
    <property type="molecule type" value="Genomic_DNA"/>
</dbReference>
<evidence type="ECO:0000256" key="2">
    <source>
        <dbReference type="ARBA" id="ARBA00007331"/>
    </source>
</evidence>
<proteinExistence type="inferred from homology"/>
<comment type="similarity">
    <text evidence="2">Belongs to the eukaryotic/archaeal RNase P protein component 3 family.</text>
</comment>
<feature type="compositionally biased region" description="Basic and acidic residues" evidence="4">
    <location>
        <begin position="249"/>
        <end position="264"/>
    </location>
</feature>
<evidence type="ECO:0000256" key="1">
    <source>
        <dbReference type="ARBA" id="ARBA00004123"/>
    </source>
</evidence>
<comment type="caution">
    <text evidence="5">The sequence shown here is derived from an EMBL/GenBank/DDBJ whole genome shotgun (WGS) entry which is preliminary data.</text>
</comment>
<gene>
    <name evidence="5" type="ORF">BCR34DRAFT_198273</name>
</gene>
<dbReference type="PANTHER" id="PTHR13031:SF0">
    <property type="entry name" value="RIBONUCLEASE P PROTEIN SUBUNIT P30"/>
    <property type="match status" value="1"/>
</dbReference>